<evidence type="ECO:0000256" key="1">
    <source>
        <dbReference type="ARBA" id="ARBA00004370"/>
    </source>
</evidence>
<keyword evidence="2" id="KW-0472">Membrane</keyword>
<protein>
    <submittedName>
        <fullName evidence="4">Oxidoreductase</fullName>
    </submittedName>
</protein>
<keyword evidence="5" id="KW-1185">Reference proteome</keyword>
<proteinExistence type="predicted"/>
<dbReference type="SUPFAM" id="SSF51735">
    <property type="entry name" value="NAD(P)-binding Rossmann-fold domains"/>
    <property type="match status" value="1"/>
</dbReference>
<dbReference type="Pfam" id="PF01370">
    <property type="entry name" value="Epimerase"/>
    <property type="match status" value="1"/>
</dbReference>
<dbReference type="InterPro" id="IPR036291">
    <property type="entry name" value="NAD(P)-bd_dom_sf"/>
</dbReference>
<name>A0ABP8M0V4_9BACT</name>
<accession>A0ABP8M0V4</accession>
<dbReference type="InterPro" id="IPR001509">
    <property type="entry name" value="Epimerase_deHydtase"/>
</dbReference>
<dbReference type="CDD" id="cd05250">
    <property type="entry name" value="CC3_like_SDR_a"/>
    <property type="match status" value="1"/>
</dbReference>
<reference evidence="5" key="1">
    <citation type="journal article" date="2019" name="Int. J. Syst. Evol. Microbiol.">
        <title>The Global Catalogue of Microorganisms (GCM) 10K type strain sequencing project: providing services to taxonomists for standard genome sequencing and annotation.</title>
        <authorList>
            <consortium name="The Broad Institute Genomics Platform"/>
            <consortium name="The Broad Institute Genome Sequencing Center for Infectious Disease"/>
            <person name="Wu L."/>
            <person name="Ma J."/>
        </authorList>
    </citation>
    <scope>NUCLEOTIDE SEQUENCE [LARGE SCALE GENOMIC DNA]</scope>
    <source>
        <strain evidence="5">JCM 17926</strain>
    </source>
</reference>
<dbReference type="EMBL" id="BAABHC010000029">
    <property type="protein sequence ID" value="GAA4442209.1"/>
    <property type="molecule type" value="Genomic_DNA"/>
</dbReference>
<dbReference type="PANTHER" id="PTHR14097:SF7">
    <property type="entry name" value="OXIDOREDUCTASE HTATIP2"/>
    <property type="match status" value="1"/>
</dbReference>
<organism evidence="4 5">
    <name type="scientific">Pontibacter saemangeumensis</name>
    <dbReference type="NCBI Taxonomy" id="1084525"/>
    <lineage>
        <taxon>Bacteria</taxon>
        <taxon>Pseudomonadati</taxon>
        <taxon>Bacteroidota</taxon>
        <taxon>Cytophagia</taxon>
        <taxon>Cytophagales</taxon>
        <taxon>Hymenobacteraceae</taxon>
        <taxon>Pontibacter</taxon>
    </lineage>
</organism>
<dbReference type="Gene3D" id="3.40.50.720">
    <property type="entry name" value="NAD(P)-binding Rossmann-like Domain"/>
    <property type="match status" value="1"/>
</dbReference>
<dbReference type="PANTHER" id="PTHR14097">
    <property type="entry name" value="OXIDOREDUCTASE HTATIP2"/>
    <property type="match status" value="1"/>
</dbReference>
<evidence type="ECO:0000256" key="2">
    <source>
        <dbReference type="ARBA" id="ARBA00023136"/>
    </source>
</evidence>
<comment type="caution">
    <text evidence="4">The sequence shown here is derived from an EMBL/GenBank/DDBJ whole genome shotgun (WGS) entry which is preliminary data.</text>
</comment>
<dbReference type="Proteomes" id="UP001500552">
    <property type="component" value="Unassembled WGS sequence"/>
</dbReference>
<evidence type="ECO:0000313" key="4">
    <source>
        <dbReference type="EMBL" id="GAA4442209.1"/>
    </source>
</evidence>
<evidence type="ECO:0000313" key="5">
    <source>
        <dbReference type="Proteomes" id="UP001500552"/>
    </source>
</evidence>
<evidence type="ECO:0000259" key="3">
    <source>
        <dbReference type="Pfam" id="PF01370"/>
    </source>
</evidence>
<dbReference type="RefSeq" id="WP_345161978.1">
    <property type="nucleotide sequence ID" value="NZ_BAABHC010000029.1"/>
</dbReference>
<comment type="subcellular location">
    <subcellularLocation>
        <location evidence="1">Membrane</location>
    </subcellularLocation>
</comment>
<feature type="domain" description="NAD-dependent epimerase/dehydratase" evidence="3">
    <location>
        <begin position="7"/>
        <end position="115"/>
    </location>
</feature>
<gene>
    <name evidence="4" type="ORF">GCM10023188_41670</name>
</gene>
<sequence length="223" mass="24670">MQKVRNALIVGASGLVGGHLLSLLLKSPRYSEVISVGRRELPLIYPNLEQRIVDFDKMKDYASDLLADDVFCCLGTTIKKAGSKEAFYKVDYTYVTQLADITAQRGASQFLVVSAMGADASSMFFYNKVKGEMEQHVKEQPFSAVHIFRPALLLGEREEQRTGEEFASKIMKPLSGLMIGPLEKYKPIEAETVAKGMLYAASQDQRGVHIHPSDNIADLGAKH</sequence>